<dbReference type="Gene3D" id="1.25.10.10">
    <property type="entry name" value="Leucine-rich Repeat Variant"/>
    <property type="match status" value="1"/>
</dbReference>
<evidence type="ECO:0000313" key="2">
    <source>
        <dbReference type="Proteomes" id="UP001497497"/>
    </source>
</evidence>
<reference evidence="1 2" key="1">
    <citation type="submission" date="2024-04" db="EMBL/GenBank/DDBJ databases">
        <authorList>
            <consortium name="Genoscope - CEA"/>
            <person name="William W."/>
        </authorList>
    </citation>
    <scope>NUCLEOTIDE SEQUENCE [LARGE SCALE GENOMIC DNA]</scope>
</reference>
<accession>A0AAV2HAH2</accession>
<comment type="caution">
    <text evidence="1">The sequence shown here is derived from an EMBL/GenBank/DDBJ whole genome shotgun (WGS) entry which is preliminary data.</text>
</comment>
<dbReference type="InterPro" id="IPR016024">
    <property type="entry name" value="ARM-type_fold"/>
</dbReference>
<sequence length="1254" mass="140568">MEYFPATMDIKHIYADKFPNLFKRILICWKDAPTHDSWIMEKVMELFCKEIAHDLELVKTVGFNSFLESFFEDNKLIEYPDFVMNNVSLMAGQVLLSASSDDLSCFEKPAFRIIQAPLQYWMVKKGHRVDVTFLLYQKFLHQNAMLHLLEEVDFDAPQAFAHALTSPFNYTRKSAADYFVQLVKFSFQPLDEIESSAKMRLRLQGIMSAVIQQFNEVAGKQMDDLSGKSKPDGPPVYPWSVFVNYCQLASDCAAASPDWCRLAATTTLFDIVLDVLQAAPVEIITDAPDLTRSCASMLVKLLQFSTEHGKKEKLDQLRDVIQHLCTIDHYTITCDVISAAGIILTSWENLSEDDQKFYLELSVLPLFLALCVRPQSVLTCSKHIITAVKTFLESELNLKPSRMMKEAISNLHLITDSSKKMMVTNYRSVLDYLSFKSTESPPIAGQSIITGDSIHQKPLITLVALQMETCRENIKDGKGDDCLHSVQIYTEAALNSSGTALWQLSSVLDCYLTTLSCISSRETVGVSSEILDHVLKSVQVKMVDRDPSIRELAVQAAGHLYLVGNPQISSMLISSGCLLSMWQCVEDQMEGVATKVVEILVQAAKKDMFYNLLAPMNTTQEVIKSKLEGFLLARQWEYIQPVAFQLLTKLCPSNTLVRCARACLQHSNYLLSQAVLEHINSLVSIPQEDGGLLEQKVQAVESLLAEGWADLLLLMANGQDVCSFRLSVSAMESLLLFMNRTDVAAVIEAKLKSACLKLPADNEECAQRLKVFQDVCEEILSLNGHISCVYNQSDDSDEFQAKKPKLDCSLIKDNSNSGCQFKSLHGSQAANSFLSAVINQNASVIASGHPKLSGDISTEKLDSNLFGKDEDFYLDTTKELLPLTLSFEPFQSHKLIDSVISLDVMNDSLITLALWLAFHEILQRINPRLLRQEAARSTDQYERNSLMLLHDLDKVLNRSFNNCQRQMEVELGGYFMNQFSSLLAYQPNTDGEVRKEVLLKTVTNLVSKLQHSSKNENILVTFVLDQRKILFDVPDVSKEMFIVDVFLAQMNVPNQQSGVNRSPFQPLCKLFDLYLQSSVSQQTLVYFQKSSRTTSANEQSCEVAVEPYSKRKILNGTGENAQDINSIIKASLCAFGVSSASQSELSDHLKSMKPQELISVYELGVSCDGGRETLSESIANCLQSKKKNSFPLLLNCLLSMMKQLLLAIFDFDKKSSQEKLSFLSVCFKQMEDWFLSDGDFDSDGDNDPAALDCF</sequence>
<dbReference type="Proteomes" id="UP001497497">
    <property type="component" value="Unassembled WGS sequence"/>
</dbReference>
<evidence type="ECO:0000313" key="1">
    <source>
        <dbReference type="EMBL" id="CAL1530715.1"/>
    </source>
</evidence>
<keyword evidence="2" id="KW-1185">Reference proteome</keyword>
<name>A0AAV2HAH2_LYMST</name>
<protein>
    <recommendedName>
        <fullName evidence="3">HEAT repeat-containing protein 1</fullName>
    </recommendedName>
</protein>
<dbReference type="AlphaFoldDB" id="A0AAV2HAH2"/>
<proteinExistence type="predicted"/>
<gene>
    <name evidence="1" type="ORF">GSLYS_00004840001</name>
</gene>
<evidence type="ECO:0008006" key="3">
    <source>
        <dbReference type="Google" id="ProtNLM"/>
    </source>
</evidence>
<dbReference type="InterPro" id="IPR011989">
    <property type="entry name" value="ARM-like"/>
</dbReference>
<dbReference type="SUPFAM" id="SSF48371">
    <property type="entry name" value="ARM repeat"/>
    <property type="match status" value="1"/>
</dbReference>
<organism evidence="1 2">
    <name type="scientific">Lymnaea stagnalis</name>
    <name type="common">Great pond snail</name>
    <name type="synonym">Helix stagnalis</name>
    <dbReference type="NCBI Taxonomy" id="6523"/>
    <lineage>
        <taxon>Eukaryota</taxon>
        <taxon>Metazoa</taxon>
        <taxon>Spiralia</taxon>
        <taxon>Lophotrochozoa</taxon>
        <taxon>Mollusca</taxon>
        <taxon>Gastropoda</taxon>
        <taxon>Heterobranchia</taxon>
        <taxon>Euthyneura</taxon>
        <taxon>Panpulmonata</taxon>
        <taxon>Hygrophila</taxon>
        <taxon>Lymnaeoidea</taxon>
        <taxon>Lymnaeidae</taxon>
        <taxon>Lymnaea</taxon>
    </lineage>
</organism>
<dbReference type="EMBL" id="CAXITT010000074">
    <property type="protein sequence ID" value="CAL1530715.1"/>
    <property type="molecule type" value="Genomic_DNA"/>
</dbReference>